<dbReference type="GO" id="GO:0008671">
    <property type="term" value="F:2-dehydro-3-deoxygalactonokinase activity"/>
    <property type="evidence" value="ECO:0007669"/>
    <property type="project" value="InterPro"/>
</dbReference>
<sequence>MNYIAVDWGTSNFRALSVRDGVVIKSVQDSCGVGKCQRSALPEILKQQLHRLEDAYDEQIPVLLCGMIGSNIGIADAGYLDMPLSFSQLLGKGMELPGILLNPLTLRPGICDKRVNEICRGEEMQLAGALTLSDAATFAAVGTHSKWLKVERSQQQVTGMQTLMTGELYHLLLNHSVVGKGLPEQVDSPAAFQAGVETALSVVHEKVELVTELFRCRGRYILGALSQEAAASWLSGMLIGYEVACGHPGGDKTVCIIGNEILLPRYQLACEILHRRYELLAAEDAIIAGLNGVFSYGG</sequence>
<keyword evidence="2" id="KW-1185">Reference proteome</keyword>
<dbReference type="GO" id="GO:0034194">
    <property type="term" value="P:D-galactonate catabolic process"/>
    <property type="evidence" value="ECO:0007669"/>
    <property type="project" value="InterPro"/>
</dbReference>
<organism evidence="1 2">
    <name type="scientific">Candidatus Pantoea floridensis</name>
    <dbReference type="NCBI Taxonomy" id="1938870"/>
    <lineage>
        <taxon>Bacteria</taxon>
        <taxon>Pseudomonadati</taxon>
        <taxon>Pseudomonadota</taxon>
        <taxon>Gammaproteobacteria</taxon>
        <taxon>Enterobacterales</taxon>
        <taxon>Erwiniaceae</taxon>
        <taxon>Pantoea</taxon>
    </lineage>
</organism>
<gene>
    <name evidence="1" type="ORF">SAMN06273570_5039</name>
</gene>
<dbReference type="Gene3D" id="3.30.420.310">
    <property type="entry name" value="2-keto-3-deoxy-galactonokinase, C-terminal domain"/>
    <property type="match status" value="1"/>
</dbReference>
<dbReference type="RefSeq" id="WP_097098449.1">
    <property type="nucleotide sequence ID" value="NZ_OCMY01000003.1"/>
</dbReference>
<dbReference type="EMBL" id="OCMY01000003">
    <property type="protein sequence ID" value="SOD61234.1"/>
    <property type="molecule type" value="Genomic_DNA"/>
</dbReference>
<proteinExistence type="predicted"/>
<dbReference type="CDD" id="cd24012">
    <property type="entry name" value="ASKHA_NBD_KDGal-kinase"/>
    <property type="match status" value="1"/>
</dbReference>
<dbReference type="InterPro" id="IPR042257">
    <property type="entry name" value="DGOK_C"/>
</dbReference>
<evidence type="ECO:0000313" key="1">
    <source>
        <dbReference type="EMBL" id="SOD61234.1"/>
    </source>
</evidence>
<evidence type="ECO:0000313" key="2">
    <source>
        <dbReference type="Proteomes" id="UP000219271"/>
    </source>
</evidence>
<dbReference type="AlphaFoldDB" id="A0A286DRQ9"/>
<accession>A0A286DRQ9</accession>
<dbReference type="Pfam" id="PF05035">
    <property type="entry name" value="DGOK"/>
    <property type="match status" value="1"/>
</dbReference>
<keyword evidence="1" id="KW-0808">Transferase</keyword>
<dbReference type="InterPro" id="IPR042258">
    <property type="entry name" value="DGOK_N"/>
</dbReference>
<dbReference type="OrthoDB" id="256574at2"/>
<protein>
    <submittedName>
        <fullName evidence="1">2-dehydro-3-deoxygalactonokinase</fullName>
    </submittedName>
</protein>
<reference evidence="2" key="1">
    <citation type="submission" date="2017-09" db="EMBL/GenBank/DDBJ databases">
        <authorList>
            <person name="Varghese N."/>
            <person name="Submissions S."/>
        </authorList>
    </citation>
    <scope>NUCLEOTIDE SEQUENCE [LARGE SCALE GENOMIC DNA]</scope>
    <source>
        <strain evidence="2">JKS000234</strain>
    </source>
</reference>
<dbReference type="InterPro" id="IPR007729">
    <property type="entry name" value="DGOK"/>
</dbReference>
<name>A0A286DRQ9_9GAMM</name>
<keyword evidence="1" id="KW-0418">Kinase</keyword>
<dbReference type="Proteomes" id="UP000219271">
    <property type="component" value="Unassembled WGS sequence"/>
</dbReference>
<dbReference type="Gene3D" id="3.30.420.300">
    <property type="entry name" value="2-keto-3-deoxy-galactonokinase, substrate binding domain"/>
    <property type="match status" value="1"/>
</dbReference>